<dbReference type="RefSeq" id="WP_344868179.1">
    <property type="nucleotide sequence ID" value="NZ_BAAAZN010000024.1"/>
</dbReference>
<sequence length="728" mass="77827">MTTHLLGIRHHGPGSARAVATRLAELAPDVVLIEGPPEADRLAGLAAGEDLRPPVALLAYAADDVSRAAFWPFAVFSPEWQALRYATAAGVPVRFCDLPAAHRFTPGEESAPPRTDPLAELAAAGGYDDPERWWDDFVESRRGGESPFEVIEEAMTALREGERPDDPHEQRREAYMRSVLRKTRKEGFQRIAVVCGAWHVPALADPLPPATRDQSVLKGLPKRKVVCTWVPWTHGRLAVTTGYGAGVRSPGWYHHLFTTTEDVTTRWLTAVAGVLREEDLPVSTAHVIEAVRLADTLAALRGRSSAGLAEVDAATRAVLCSGDDVQADLVTRRMVVGELLGAVPESVPQAPLAADLTATARRLRLKREPVARELDLDLRTPGGLDRSRLLHRLLVLDIRWGAPETSSIRGKGTFRETWTLCWEPGFEVDLVAAAAHGTTVPAAAAAVVRETVAAAPPLAGITAAVENCLLADLGDALPEVLTALDSRAAADADVAHLMAALPPLARATRYGDVRGTETARLREVADRILARVCTGLPPAVHGVDEEAAERFCDLVDEVHEAADLLGDTARERWLTALTRLAARPVLPPLLAGRIVRLLHDADLLDSAEVELRLGRALTAGVPPADGAAFVEGFFAGGALLLVHDERMLRVVDGWLGAIPPEVFPEVLPLLRRTFGAFAGPEKRAIGERAAALSAGSAPAGRTADDFVDADRGAQVLPVFATLLGGAAR</sequence>
<dbReference type="InterPro" id="IPR043737">
    <property type="entry name" value="DUF5682"/>
</dbReference>
<evidence type="ECO:0000313" key="1">
    <source>
        <dbReference type="EMBL" id="GAA3580061.1"/>
    </source>
</evidence>
<name>A0ABP6YAG8_9PSEU</name>
<evidence type="ECO:0000313" key="2">
    <source>
        <dbReference type="Proteomes" id="UP001500689"/>
    </source>
</evidence>
<accession>A0ABP6YAG8</accession>
<comment type="caution">
    <text evidence="1">The sequence shown here is derived from an EMBL/GenBank/DDBJ whole genome shotgun (WGS) entry which is preliminary data.</text>
</comment>
<proteinExistence type="predicted"/>
<keyword evidence="2" id="KW-1185">Reference proteome</keyword>
<dbReference type="EMBL" id="BAAAZN010000024">
    <property type="protein sequence ID" value="GAA3580061.1"/>
    <property type="molecule type" value="Genomic_DNA"/>
</dbReference>
<dbReference type="Pfam" id="PF18934">
    <property type="entry name" value="DUF5682"/>
    <property type="match status" value="1"/>
</dbReference>
<gene>
    <name evidence="1" type="ORF">GCM10022222_76090</name>
</gene>
<reference evidence="2" key="1">
    <citation type="journal article" date="2019" name="Int. J. Syst. Evol. Microbiol.">
        <title>The Global Catalogue of Microorganisms (GCM) 10K type strain sequencing project: providing services to taxonomists for standard genome sequencing and annotation.</title>
        <authorList>
            <consortium name="The Broad Institute Genomics Platform"/>
            <consortium name="The Broad Institute Genome Sequencing Center for Infectious Disease"/>
            <person name="Wu L."/>
            <person name="Ma J."/>
        </authorList>
    </citation>
    <scope>NUCLEOTIDE SEQUENCE [LARGE SCALE GENOMIC DNA]</scope>
    <source>
        <strain evidence="2">JCM 16898</strain>
    </source>
</reference>
<protein>
    <submittedName>
        <fullName evidence="1">DUF5682 family protein</fullName>
    </submittedName>
</protein>
<organism evidence="1 2">
    <name type="scientific">Amycolatopsis ultiminotia</name>
    <dbReference type="NCBI Taxonomy" id="543629"/>
    <lineage>
        <taxon>Bacteria</taxon>
        <taxon>Bacillati</taxon>
        <taxon>Actinomycetota</taxon>
        <taxon>Actinomycetes</taxon>
        <taxon>Pseudonocardiales</taxon>
        <taxon>Pseudonocardiaceae</taxon>
        <taxon>Amycolatopsis</taxon>
    </lineage>
</organism>
<dbReference type="Proteomes" id="UP001500689">
    <property type="component" value="Unassembled WGS sequence"/>
</dbReference>